<evidence type="ECO:0000313" key="3">
    <source>
        <dbReference type="Proteomes" id="UP000235616"/>
    </source>
</evidence>
<feature type="transmembrane region" description="Helical" evidence="1">
    <location>
        <begin position="59"/>
        <end position="78"/>
    </location>
</feature>
<evidence type="ECO:0000256" key="1">
    <source>
        <dbReference type="SAM" id="Phobius"/>
    </source>
</evidence>
<keyword evidence="1" id="KW-0812">Transmembrane</keyword>
<protein>
    <submittedName>
        <fullName evidence="2">Uncharacterized protein</fullName>
    </submittedName>
</protein>
<feature type="transmembrane region" description="Helical" evidence="1">
    <location>
        <begin position="167"/>
        <end position="190"/>
    </location>
</feature>
<dbReference type="OrthoDB" id="9839981at2"/>
<sequence>MEQLLGTNGIVAIGIAGAVSIVALQTSLAAKRRVSATGLGNVFVVNEALGPAQRTFRSLWRLLVLAVAVTYPAFGPSYNSVLEALAVIGTPLTLVSLIVTLRVYGRSRLPDGFYLLGTTLACWLALCSDTYLRNTAHSARRIYALTAQLRYGGLPPLDRWPTWSDSLLPLATSCASVAGFAALLLAMLYLMYAYLTARSFDACLRFLLRCSVVAFMGYFAACDGFTALACHDFAYIERLLESVLSV</sequence>
<proteinExistence type="predicted"/>
<reference evidence="2 3" key="1">
    <citation type="submission" date="2018-01" db="EMBL/GenBank/DDBJ databases">
        <title>Whole genome analyses suggest that Burkholderia sensu lato contains two further novel genera in the rhizoxinica-symbiotica group Mycetohabitans gen. nov., and Trinickia gen. nov.: implications for the evolution of diazotrophy and nodulation in the Burkholderiaceae.</title>
        <authorList>
            <person name="Estrada-de los Santos P."/>
            <person name="Palmer M."/>
            <person name="Chavez-Ramirez B."/>
            <person name="Beukes C."/>
            <person name="Steenkamp E.T."/>
            <person name="Hirsch A.M."/>
            <person name="Manyaka P."/>
            <person name="Maluk M."/>
            <person name="Lafos M."/>
            <person name="Crook M."/>
            <person name="Gross E."/>
            <person name="Simon M.F."/>
            <person name="Bueno dos Reis Junior F."/>
            <person name="Poole P.S."/>
            <person name="Venter S.N."/>
            <person name="James E.K."/>
        </authorList>
    </citation>
    <scope>NUCLEOTIDE SEQUENCE [LARGE SCALE GENOMIC DNA]</scope>
    <source>
        <strain evidence="2 3">GIMN1.004</strain>
    </source>
</reference>
<feature type="transmembrane region" description="Helical" evidence="1">
    <location>
        <begin position="112"/>
        <end position="132"/>
    </location>
</feature>
<keyword evidence="1" id="KW-1133">Transmembrane helix</keyword>
<comment type="caution">
    <text evidence="2">The sequence shown here is derived from an EMBL/GenBank/DDBJ whole genome shotgun (WGS) entry which is preliminary data.</text>
</comment>
<dbReference type="AlphaFoldDB" id="A0A2N7VLZ0"/>
<keyword evidence="3" id="KW-1185">Reference proteome</keyword>
<gene>
    <name evidence="2" type="ORF">C0Z18_18210</name>
</gene>
<dbReference type="Proteomes" id="UP000235616">
    <property type="component" value="Unassembled WGS sequence"/>
</dbReference>
<evidence type="ECO:0000313" key="2">
    <source>
        <dbReference type="EMBL" id="PMS18160.1"/>
    </source>
</evidence>
<accession>A0A2N7VLZ0</accession>
<dbReference type="EMBL" id="PNYA01000016">
    <property type="protein sequence ID" value="PMS18160.1"/>
    <property type="molecule type" value="Genomic_DNA"/>
</dbReference>
<feature type="transmembrane region" description="Helical" evidence="1">
    <location>
        <begin position="6"/>
        <end position="24"/>
    </location>
</feature>
<dbReference type="RefSeq" id="WP_102646815.1">
    <property type="nucleotide sequence ID" value="NZ_PNYA01000016.1"/>
</dbReference>
<keyword evidence="1" id="KW-0472">Membrane</keyword>
<feature type="transmembrane region" description="Helical" evidence="1">
    <location>
        <begin position="202"/>
        <end position="221"/>
    </location>
</feature>
<organism evidence="2 3">
    <name type="scientific">Trinickia dabaoshanensis</name>
    <dbReference type="NCBI Taxonomy" id="564714"/>
    <lineage>
        <taxon>Bacteria</taxon>
        <taxon>Pseudomonadati</taxon>
        <taxon>Pseudomonadota</taxon>
        <taxon>Betaproteobacteria</taxon>
        <taxon>Burkholderiales</taxon>
        <taxon>Burkholderiaceae</taxon>
        <taxon>Trinickia</taxon>
    </lineage>
</organism>
<feature type="transmembrane region" description="Helical" evidence="1">
    <location>
        <begin position="84"/>
        <end position="105"/>
    </location>
</feature>
<name>A0A2N7VLZ0_9BURK</name>